<dbReference type="Pfam" id="PF01979">
    <property type="entry name" value="Amidohydro_1"/>
    <property type="match status" value="1"/>
</dbReference>
<comment type="caution">
    <text evidence="2">The sequence shown here is derived from an EMBL/GenBank/DDBJ whole genome shotgun (WGS) entry which is preliminary data.</text>
</comment>
<dbReference type="Proteomes" id="UP001197247">
    <property type="component" value="Unassembled WGS sequence"/>
</dbReference>
<protein>
    <submittedName>
        <fullName evidence="2">Amidohydrolase family protein</fullName>
    </submittedName>
</protein>
<dbReference type="InterPro" id="IPR032466">
    <property type="entry name" value="Metal_Hydrolase"/>
</dbReference>
<dbReference type="InterPro" id="IPR051781">
    <property type="entry name" value="Metallo-dep_Hydrolase"/>
</dbReference>
<dbReference type="PANTHER" id="PTHR43135:SF3">
    <property type="entry name" value="ALPHA-D-RIBOSE 1-METHYLPHOSPHONATE 5-TRIPHOSPHATE DIPHOSPHATASE"/>
    <property type="match status" value="1"/>
</dbReference>
<evidence type="ECO:0000313" key="3">
    <source>
        <dbReference type="Proteomes" id="UP001197247"/>
    </source>
</evidence>
<evidence type="ECO:0000259" key="1">
    <source>
        <dbReference type="Pfam" id="PF01979"/>
    </source>
</evidence>
<reference evidence="2 3" key="1">
    <citation type="submission" date="2021-05" db="EMBL/GenBank/DDBJ databases">
        <title>Kineosporia and Streptomyces sp. nov. two new marine actinobacteria isolated from Coral.</title>
        <authorList>
            <person name="Buangrab K."/>
            <person name="Sutthacheep M."/>
            <person name="Yeemin T."/>
            <person name="Harunari E."/>
            <person name="Igarashi Y."/>
            <person name="Kanchanasin P."/>
            <person name="Tanasupawat S."/>
            <person name="Phongsopitanun W."/>
        </authorList>
    </citation>
    <scope>NUCLEOTIDE SEQUENCE [LARGE SCALE GENOMIC DNA]</scope>
    <source>
        <strain evidence="2 3">J2-2</strain>
    </source>
</reference>
<dbReference type="EMBL" id="JAHBAY010000002">
    <property type="protein sequence ID" value="MBT0768693.1"/>
    <property type="molecule type" value="Genomic_DNA"/>
</dbReference>
<gene>
    <name evidence="2" type="ORF">KIH74_07130</name>
</gene>
<dbReference type="RefSeq" id="WP_214154986.1">
    <property type="nucleotide sequence ID" value="NZ_JAHBAY010000002.1"/>
</dbReference>
<keyword evidence="3" id="KW-1185">Reference proteome</keyword>
<proteinExistence type="predicted"/>
<sequence length="365" mass="38023">MRITGARVLNHEGTFVTRESVGFADGVFTVDPEPEGPIIDGAGRWLLPGVFDVHTHITWNDFHQSDRENRTPADRRELTAAALLNTLKGGVTSIRDGGGAGRDLRDGPLPGPRVQISVNLIGPDQAGSVAQLTDAVRRSLDHGAQWIKLIATGGAATSGNALLASHFTREQFAAAARVAETGGARLMVHTWGGESVDWAIEAGAGSLEHAMYLTQDQARRAAEAGLTYVPTLTIYQWLHDRIASGALPGVPLARIADAVTAHPQAVRAARDAGLPIALGSDFGTQQQHGTNLTEIAALIRAGLTGPEALLAATRNGAQLLNDAAGGVIAPGYRADAILLDADPTDPATFADASPVVAVIQNGVPA</sequence>
<dbReference type="Gene3D" id="3.20.20.140">
    <property type="entry name" value="Metal-dependent hydrolases"/>
    <property type="match status" value="1"/>
</dbReference>
<dbReference type="Gene3D" id="2.30.40.10">
    <property type="entry name" value="Urease, subunit C, domain 1"/>
    <property type="match status" value="1"/>
</dbReference>
<name>A0ABS5TC87_9ACTN</name>
<feature type="domain" description="Amidohydrolase-related" evidence="1">
    <location>
        <begin position="46"/>
        <end position="362"/>
    </location>
</feature>
<dbReference type="SUPFAM" id="SSF51556">
    <property type="entry name" value="Metallo-dependent hydrolases"/>
    <property type="match status" value="1"/>
</dbReference>
<dbReference type="InterPro" id="IPR006680">
    <property type="entry name" value="Amidohydro-rel"/>
</dbReference>
<accession>A0ABS5TC87</accession>
<dbReference type="SUPFAM" id="SSF51338">
    <property type="entry name" value="Composite domain of metallo-dependent hydrolases"/>
    <property type="match status" value="1"/>
</dbReference>
<evidence type="ECO:0000313" key="2">
    <source>
        <dbReference type="EMBL" id="MBT0768693.1"/>
    </source>
</evidence>
<organism evidence="2 3">
    <name type="scientific">Kineosporia corallincola</name>
    <dbReference type="NCBI Taxonomy" id="2835133"/>
    <lineage>
        <taxon>Bacteria</taxon>
        <taxon>Bacillati</taxon>
        <taxon>Actinomycetota</taxon>
        <taxon>Actinomycetes</taxon>
        <taxon>Kineosporiales</taxon>
        <taxon>Kineosporiaceae</taxon>
        <taxon>Kineosporia</taxon>
    </lineage>
</organism>
<dbReference type="InterPro" id="IPR011059">
    <property type="entry name" value="Metal-dep_hydrolase_composite"/>
</dbReference>
<dbReference type="PANTHER" id="PTHR43135">
    <property type="entry name" value="ALPHA-D-RIBOSE 1-METHYLPHOSPHONATE 5-TRIPHOSPHATE DIPHOSPHATASE"/>
    <property type="match status" value="1"/>
</dbReference>